<evidence type="ECO:0000313" key="8">
    <source>
        <dbReference type="Proteomes" id="UP000034086"/>
    </source>
</evidence>
<feature type="transmembrane region" description="Helical" evidence="5">
    <location>
        <begin position="191"/>
        <end position="210"/>
    </location>
</feature>
<dbReference type="AlphaFoldDB" id="A0A0G1M3T0"/>
<dbReference type="GO" id="GO:0016874">
    <property type="term" value="F:ligase activity"/>
    <property type="evidence" value="ECO:0007669"/>
    <property type="project" value="UniProtKB-KW"/>
</dbReference>
<feature type="transmembrane region" description="Helical" evidence="5">
    <location>
        <begin position="47"/>
        <end position="66"/>
    </location>
</feature>
<feature type="transmembrane region" description="Helical" evidence="5">
    <location>
        <begin position="16"/>
        <end position="35"/>
    </location>
</feature>
<organism evidence="7 8">
    <name type="scientific">Candidatus Woesebacteria bacterium GW2011_GWE1_45_18</name>
    <dbReference type="NCBI Taxonomy" id="1618598"/>
    <lineage>
        <taxon>Bacteria</taxon>
        <taxon>Candidatus Woeseibacteriota</taxon>
    </lineage>
</organism>
<feature type="domain" description="O-antigen ligase-related" evidence="6">
    <location>
        <begin position="221"/>
        <end position="359"/>
    </location>
</feature>
<feature type="transmembrane region" description="Helical" evidence="5">
    <location>
        <begin position="131"/>
        <end position="151"/>
    </location>
</feature>
<dbReference type="Proteomes" id="UP000034086">
    <property type="component" value="Unassembled WGS sequence"/>
</dbReference>
<keyword evidence="2 5" id="KW-0812">Transmembrane</keyword>
<dbReference type="EMBL" id="LCKQ01000024">
    <property type="protein sequence ID" value="KKU02921.1"/>
    <property type="molecule type" value="Genomic_DNA"/>
</dbReference>
<feature type="transmembrane region" description="Helical" evidence="5">
    <location>
        <begin position="101"/>
        <end position="119"/>
    </location>
</feature>
<comment type="caution">
    <text evidence="7">The sequence shown here is derived from an EMBL/GenBank/DDBJ whole genome shotgun (WGS) entry which is preliminary data.</text>
</comment>
<evidence type="ECO:0000256" key="4">
    <source>
        <dbReference type="ARBA" id="ARBA00023136"/>
    </source>
</evidence>
<evidence type="ECO:0000256" key="3">
    <source>
        <dbReference type="ARBA" id="ARBA00022989"/>
    </source>
</evidence>
<dbReference type="InterPro" id="IPR007016">
    <property type="entry name" value="O-antigen_ligase-rel_domated"/>
</dbReference>
<feature type="transmembrane region" description="Helical" evidence="5">
    <location>
        <begin position="343"/>
        <end position="364"/>
    </location>
</feature>
<evidence type="ECO:0000259" key="6">
    <source>
        <dbReference type="Pfam" id="PF04932"/>
    </source>
</evidence>
<reference evidence="7 8" key="1">
    <citation type="journal article" date="2015" name="Nature">
        <title>rRNA introns, odd ribosomes, and small enigmatic genomes across a large radiation of phyla.</title>
        <authorList>
            <person name="Brown C.T."/>
            <person name="Hug L.A."/>
            <person name="Thomas B.C."/>
            <person name="Sharon I."/>
            <person name="Castelle C.J."/>
            <person name="Singh A."/>
            <person name="Wilkins M.J."/>
            <person name="Williams K.H."/>
            <person name="Banfield J.F."/>
        </authorList>
    </citation>
    <scope>NUCLEOTIDE SEQUENCE [LARGE SCALE GENOMIC DNA]</scope>
</reference>
<proteinExistence type="predicted"/>
<feature type="transmembrane region" description="Helical" evidence="5">
    <location>
        <begin position="157"/>
        <end position="179"/>
    </location>
</feature>
<evidence type="ECO:0000313" key="7">
    <source>
        <dbReference type="EMBL" id="KKU02921.1"/>
    </source>
</evidence>
<gene>
    <name evidence="7" type="ORF">UX03_C0024G0005</name>
</gene>
<evidence type="ECO:0000256" key="2">
    <source>
        <dbReference type="ARBA" id="ARBA00022692"/>
    </source>
</evidence>
<protein>
    <submittedName>
        <fullName evidence="7">Lipid A core-O-antigen ligase-like protein enyme</fullName>
    </submittedName>
</protein>
<feature type="transmembrane region" description="Helical" evidence="5">
    <location>
        <begin position="78"/>
        <end position="95"/>
    </location>
</feature>
<dbReference type="InterPro" id="IPR051533">
    <property type="entry name" value="WaaL-like"/>
</dbReference>
<sequence>MRETRDTLLLNRKNNLVLAALIFLIPTQVGYHFWPDFAHVFGIRVDYLSPAIYLTDLLVLLLFFLWAKTKPKINRKTIARLIFLMLFAFVNILLAKNTGAALYKWIKIFEFVFFGYYLFSLKGVDIKKQIMRPLGLSLLFFSSVGILQFIKQGTIGGLLYFLGERSFTASLPGIALVDIGGSQYLRAYSTFSHPNSLAGFLATGLILLAFSKENRQFKMVVFTLGLAALLFSFSLGALLGLVVVLLFYLTVRILPKILKKGLLVIVFLAIVLSLAQTVYSRSYLKADDLTEDVHNRLVLAVAAGELSSSSPIWGVGLNNFIVRLPEIKSVAGFSVGRQPVHNIFLLALAEAGIPGLLLLTLLLTKAASTAAKNGKILFGLAIIFMVVTGLVDHYWLTLQQNQLLASLVLGLSLREGS</sequence>
<keyword evidence="7" id="KW-0436">Ligase</keyword>
<dbReference type="PANTHER" id="PTHR37422">
    <property type="entry name" value="TEICHURONIC ACID BIOSYNTHESIS PROTEIN TUAE"/>
    <property type="match status" value="1"/>
</dbReference>
<keyword evidence="3 5" id="KW-1133">Transmembrane helix</keyword>
<evidence type="ECO:0000256" key="1">
    <source>
        <dbReference type="ARBA" id="ARBA00004141"/>
    </source>
</evidence>
<comment type="subcellular location">
    <subcellularLocation>
        <location evidence="1">Membrane</location>
        <topology evidence="1">Multi-pass membrane protein</topology>
    </subcellularLocation>
</comment>
<feature type="transmembrane region" description="Helical" evidence="5">
    <location>
        <begin position="376"/>
        <end position="396"/>
    </location>
</feature>
<accession>A0A0G1M3T0</accession>
<dbReference type="GO" id="GO:0016020">
    <property type="term" value="C:membrane"/>
    <property type="evidence" value="ECO:0007669"/>
    <property type="project" value="UniProtKB-SubCell"/>
</dbReference>
<dbReference type="Pfam" id="PF04932">
    <property type="entry name" value="Wzy_C"/>
    <property type="match status" value="1"/>
</dbReference>
<dbReference type="PANTHER" id="PTHR37422:SF13">
    <property type="entry name" value="LIPOPOLYSACCHARIDE BIOSYNTHESIS PROTEIN PA4999-RELATED"/>
    <property type="match status" value="1"/>
</dbReference>
<keyword evidence="4 5" id="KW-0472">Membrane</keyword>
<feature type="transmembrane region" description="Helical" evidence="5">
    <location>
        <begin position="261"/>
        <end position="279"/>
    </location>
</feature>
<evidence type="ECO:0000256" key="5">
    <source>
        <dbReference type="SAM" id="Phobius"/>
    </source>
</evidence>
<feature type="transmembrane region" description="Helical" evidence="5">
    <location>
        <begin position="222"/>
        <end position="249"/>
    </location>
</feature>
<name>A0A0G1M3T0_9BACT</name>